<dbReference type="EMBL" id="QKKZ01000001">
    <property type="protein sequence ID" value="KAB7516152.1"/>
    <property type="molecule type" value="Genomic_DNA"/>
</dbReference>
<dbReference type="Proteomes" id="UP000326865">
    <property type="component" value="Unassembled WGS sequence"/>
</dbReference>
<organism evidence="3 6">
    <name type="scientific">Halosegnis rubeus</name>
    <dbReference type="NCBI Taxonomy" id="2212850"/>
    <lineage>
        <taxon>Archaea</taxon>
        <taxon>Methanobacteriati</taxon>
        <taxon>Methanobacteriota</taxon>
        <taxon>Stenosarchaea group</taxon>
        <taxon>Halobacteria</taxon>
        <taxon>Halobacteriales</taxon>
        <taxon>Natronomonadaceae</taxon>
        <taxon>Halosegnis</taxon>
    </lineage>
</organism>
<feature type="transmembrane region" description="Helical" evidence="1">
    <location>
        <begin position="185"/>
        <end position="203"/>
    </location>
</feature>
<dbReference type="Proteomes" id="UP000326207">
    <property type="component" value="Unassembled WGS sequence"/>
</dbReference>
<reference evidence="5 6" key="1">
    <citation type="submission" date="2019-10" db="EMBL/GenBank/DDBJ databases">
        <title>Unraveling microbial dark matter from salterns through culturing: the case of the genus Halosegnis.</title>
        <authorList>
            <person name="Duran-Viseras A."/>
            <person name="Andrei A.-S."/>
            <person name="Vera-Gargallo B."/>
            <person name="Ghai R."/>
            <person name="Sanchez-Porro C."/>
            <person name="Ventosa A."/>
        </authorList>
    </citation>
    <scope>NUCLEOTIDE SEQUENCE [LARGE SCALE GENOMIC DNA]</scope>
    <source>
        <strain evidence="3 6">F18-79</strain>
        <strain evidence="4 5">F19-13</strain>
    </source>
</reference>
<feature type="transmembrane region" description="Helical" evidence="1">
    <location>
        <begin position="20"/>
        <end position="40"/>
    </location>
</feature>
<keyword evidence="1" id="KW-1133">Transmembrane helix</keyword>
<keyword evidence="1" id="KW-0812">Transmembrane</keyword>
<comment type="caution">
    <text evidence="3">The sequence shown here is derived from an EMBL/GenBank/DDBJ whole genome shotgun (WGS) entry which is preliminary data.</text>
</comment>
<dbReference type="RefSeq" id="WP_152133695.1">
    <property type="nucleotide sequence ID" value="NZ_QKKZ01000001.1"/>
</dbReference>
<evidence type="ECO:0000259" key="2">
    <source>
        <dbReference type="Pfam" id="PF02517"/>
    </source>
</evidence>
<dbReference type="Pfam" id="PF02517">
    <property type="entry name" value="Rce1-like"/>
    <property type="match status" value="1"/>
</dbReference>
<dbReference type="EMBL" id="QMDY01000004">
    <property type="protein sequence ID" value="KAB7517463.1"/>
    <property type="molecule type" value="Genomic_DNA"/>
</dbReference>
<protein>
    <submittedName>
        <fullName evidence="3">CPBP family intramembrane metalloprotease</fullName>
    </submittedName>
</protein>
<feature type="domain" description="CAAX prenyl protease 2/Lysostaphin resistance protein A-like" evidence="2">
    <location>
        <begin position="129"/>
        <end position="219"/>
    </location>
</feature>
<dbReference type="AlphaFoldDB" id="A0A5N5UFA5"/>
<feature type="transmembrane region" description="Helical" evidence="1">
    <location>
        <begin position="210"/>
        <end position="229"/>
    </location>
</feature>
<keyword evidence="3" id="KW-0378">Hydrolase</keyword>
<feature type="transmembrane region" description="Helical" evidence="1">
    <location>
        <begin position="84"/>
        <end position="105"/>
    </location>
</feature>
<feature type="transmembrane region" description="Helical" evidence="1">
    <location>
        <begin position="159"/>
        <end position="179"/>
    </location>
</feature>
<keyword evidence="1" id="KW-0472">Membrane</keyword>
<dbReference type="GO" id="GO:0008237">
    <property type="term" value="F:metallopeptidase activity"/>
    <property type="evidence" value="ECO:0007669"/>
    <property type="project" value="UniProtKB-KW"/>
</dbReference>
<dbReference type="GO" id="GO:0006508">
    <property type="term" value="P:proteolysis"/>
    <property type="evidence" value="ECO:0007669"/>
    <property type="project" value="UniProtKB-KW"/>
</dbReference>
<keyword evidence="3" id="KW-0482">Metalloprotease</keyword>
<proteinExistence type="predicted"/>
<evidence type="ECO:0000313" key="4">
    <source>
        <dbReference type="EMBL" id="KAB7517463.1"/>
    </source>
</evidence>
<gene>
    <name evidence="3" type="ORF">DM867_03160</name>
    <name evidence="4" type="ORF">DP108_07705</name>
</gene>
<evidence type="ECO:0000313" key="5">
    <source>
        <dbReference type="Proteomes" id="UP000326207"/>
    </source>
</evidence>
<feature type="transmembrane region" description="Helical" evidence="1">
    <location>
        <begin position="55"/>
        <end position="72"/>
    </location>
</feature>
<name>A0A5N5UFA5_9EURY</name>
<keyword evidence="6" id="KW-1185">Reference proteome</keyword>
<evidence type="ECO:0000313" key="6">
    <source>
        <dbReference type="Proteomes" id="UP000326865"/>
    </source>
</evidence>
<keyword evidence="3" id="KW-0645">Protease</keyword>
<evidence type="ECO:0000256" key="1">
    <source>
        <dbReference type="SAM" id="Phobius"/>
    </source>
</evidence>
<evidence type="ECO:0000313" key="3">
    <source>
        <dbReference type="EMBL" id="KAB7516152.1"/>
    </source>
</evidence>
<accession>A0A5N5UFA5</accession>
<dbReference type="InterPro" id="IPR003675">
    <property type="entry name" value="Rce1/LyrA-like_dom"/>
</dbReference>
<accession>A0A5N5UFG8</accession>
<sequence length="234" mass="25192">MDIRDTVANQAETNTIIPIILGLAVALGGIPLVELVGSILLDDTSLTALVIRDLLVKWLLAGFVIGIVVFVEERSFSSIGVGKISWKDVVGAVLVFLVGAVSYPFTTPLIESLGLETTVGGLEMLATLPLGFVVALALTAAVTEELLYRSYPIERIGELTGSPAVGAGITFVFFVLFHIPFWGLGGTLQISVNAILLTLLYLWRRNVLTCILAHAITDIYAFVIIPRYLMQYVG</sequence>
<dbReference type="GO" id="GO:0080120">
    <property type="term" value="P:CAAX-box protein maturation"/>
    <property type="evidence" value="ECO:0007669"/>
    <property type="project" value="UniProtKB-ARBA"/>
</dbReference>
<feature type="transmembrane region" description="Helical" evidence="1">
    <location>
        <begin position="125"/>
        <end position="147"/>
    </location>
</feature>
<dbReference type="GO" id="GO:0004175">
    <property type="term" value="F:endopeptidase activity"/>
    <property type="evidence" value="ECO:0007669"/>
    <property type="project" value="UniProtKB-ARBA"/>
</dbReference>